<reference evidence="2 3" key="1">
    <citation type="submission" date="2019-04" db="EMBL/GenBank/DDBJ databases">
        <title>Draft genome of the big-headed turtle Platysternon megacephalum.</title>
        <authorList>
            <person name="Gong S."/>
        </authorList>
    </citation>
    <scope>NUCLEOTIDE SEQUENCE [LARGE SCALE GENOMIC DNA]</scope>
    <source>
        <strain evidence="2">DO16091913</strain>
        <tissue evidence="2">Muscle</tissue>
    </source>
</reference>
<keyword evidence="2" id="KW-0687">Ribonucleoprotein</keyword>
<gene>
    <name evidence="2" type="ORF">DR999_PMT21671</name>
</gene>
<feature type="region of interest" description="Disordered" evidence="1">
    <location>
        <begin position="92"/>
        <end position="199"/>
    </location>
</feature>
<feature type="compositionally biased region" description="Low complexity" evidence="1">
    <location>
        <begin position="121"/>
        <end position="130"/>
    </location>
</feature>
<accession>A0A4D9DGP7</accession>
<keyword evidence="3" id="KW-1185">Reference proteome</keyword>
<dbReference type="EMBL" id="QXTE01000649">
    <property type="protein sequence ID" value="TFJ96536.1"/>
    <property type="molecule type" value="Genomic_DNA"/>
</dbReference>
<evidence type="ECO:0000313" key="2">
    <source>
        <dbReference type="EMBL" id="TFJ96536.1"/>
    </source>
</evidence>
<dbReference type="Proteomes" id="UP000297703">
    <property type="component" value="Unassembled WGS sequence"/>
</dbReference>
<dbReference type="GO" id="GO:0005840">
    <property type="term" value="C:ribosome"/>
    <property type="evidence" value="ECO:0007669"/>
    <property type="project" value="UniProtKB-KW"/>
</dbReference>
<dbReference type="AlphaFoldDB" id="A0A4D9DGP7"/>
<organism evidence="2 3">
    <name type="scientific">Platysternon megacephalum</name>
    <name type="common">big-headed turtle</name>
    <dbReference type="NCBI Taxonomy" id="55544"/>
    <lineage>
        <taxon>Eukaryota</taxon>
        <taxon>Metazoa</taxon>
        <taxon>Chordata</taxon>
        <taxon>Craniata</taxon>
        <taxon>Vertebrata</taxon>
        <taxon>Euteleostomi</taxon>
        <taxon>Archelosauria</taxon>
        <taxon>Testudinata</taxon>
        <taxon>Testudines</taxon>
        <taxon>Cryptodira</taxon>
        <taxon>Durocryptodira</taxon>
        <taxon>Testudinoidea</taxon>
        <taxon>Platysternidae</taxon>
        <taxon>Platysternon</taxon>
    </lineage>
</organism>
<evidence type="ECO:0000256" key="1">
    <source>
        <dbReference type="SAM" id="MobiDB-lite"/>
    </source>
</evidence>
<reference evidence="2 3" key="2">
    <citation type="submission" date="2019-04" db="EMBL/GenBank/DDBJ databases">
        <title>The genome sequence of big-headed turtle.</title>
        <authorList>
            <person name="Gong S."/>
        </authorList>
    </citation>
    <scope>NUCLEOTIDE SEQUENCE [LARGE SCALE GENOMIC DNA]</scope>
    <source>
        <strain evidence="2">DO16091913</strain>
        <tissue evidence="2">Muscle</tissue>
    </source>
</reference>
<comment type="caution">
    <text evidence="2">The sequence shown here is derived from an EMBL/GenBank/DDBJ whole genome shotgun (WGS) entry which is preliminary data.</text>
</comment>
<sequence length="199" mass="20949">MEDRRKQHKWHRCKKTGTVELSCLPGLERGPGASGSHNGKKGFVTDPVMSRLLPGPLESEGGLKQPRGRRAGVELSKMVSLMGGAGRSQLGAMGPLSLHNPFQPGPAPGSSLPYMPFPTASSSGSLLHPGLGHGSYPTGPHMHLGSLGHPQPDEEEEDEDEIDDLSQGYASSEQDFSLLDDPMMPANSDSSDGANDGGD</sequence>
<dbReference type="OrthoDB" id="9428828at2759"/>
<evidence type="ECO:0000313" key="3">
    <source>
        <dbReference type="Proteomes" id="UP000297703"/>
    </source>
</evidence>
<feature type="compositionally biased region" description="Low complexity" evidence="1">
    <location>
        <begin position="186"/>
        <end position="199"/>
    </location>
</feature>
<keyword evidence="2" id="KW-0689">Ribosomal protein</keyword>
<protein>
    <submittedName>
        <fullName evidence="2">50S ribosomal protein L3</fullName>
    </submittedName>
</protein>
<dbReference type="STRING" id="55544.A0A4D9DGP7"/>
<name>A0A4D9DGP7_9SAUR</name>
<feature type="compositionally biased region" description="Acidic residues" evidence="1">
    <location>
        <begin position="153"/>
        <end position="164"/>
    </location>
</feature>
<proteinExistence type="predicted"/>